<feature type="region of interest" description="Disordered" evidence="1">
    <location>
        <begin position="108"/>
        <end position="167"/>
    </location>
</feature>
<organism evidence="2 3">
    <name type="scientific">Sphingomonas xinjiangensis</name>
    <dbReference type="NCBI Taxonomy" id="643568"/>
    <lineage>
        <taxon>Bacteria</taxon>
        <taxon>Pseudomonadati</taxon>
        <taxon>Pseudomonadota</taxon>
        <taxon>Alphaproteobacteria</taxon>
        <taxon>Sphingomonadales</taxon>
        <taxon>Sphingomonadaceae</taxon>
        <taxon>Sphingomonas</taxon>
    </lineage>
</organism>
<accession>A0A840YPJ7</accession>
<evidence type="ECO:0000313" key="3">
    <source>
        <dbReference type="Proteomes" id="UP000527143"/>
    </source>
</evidence>
<comment type="caution">
    <text evidence="2">The sequence shown here is derived from an EMBL/GenBank/DDBJ whole genome shotgun (WGS) entry which is preliminary data.</text>
</comment>
<dbReference type="EMBL" id="JACIJF010000001">
    <property type="protein sequence ID" value="MBB5709443.1"/>
    <property type="molecule type" value="Genomic_DNA"/>
</dbReference>
<reference evidence="2 3" key="1">
    <citation type="submission" date="2020-08" db="EMBL/GenBank/DDBJ databases">
        <title>Genomic Encyclopedia of Type Strains, Phase IV (KMG-IV): sequencing the most valuable type-strain genomes for metagenomic binning, comparative biology and taxonomic classification.</title>
        <authorList>
            <person name="Goeker M."/>
        </authorList>
    </citation>
    <scope>NUCLEOTIDE SEQUENCE [LARGE SCALE GENOMIC DNA]</scope>
    <source>
        <strain evidence="2 3">DSM 26736</strain>
    </source>
</reference>
<gene>
    <name evidence="2" type="ORF">FHT02_000649</name>
</gene>
<dbReference type="AlphaFoldDB" id="A0A840YPJ7"/>
<sequence length="547" mass="58968">MFGDIRMEAMNTRDYVASLFKTIDQLRNAPADFSMMIHDKIQKETGVNMPKGWFVGENHQRSDIAGNWTRNYDRVVNQRKGDKSNRQFADQFPNLVYKPKPGGNMMDWWNGTGAYAPKPKTTPRPPTNDKKSGGRKGGGHRGPSAEQLARKAEREATEQRRDALSYANDLGRAEGDLLDARSKLTMVTEDRYTAERKQLDLEFEERARNLKEEGPEGSKRFSEEQFDKLAGLDAELKVARQAEINLRENQEIADQRQKLAAASLQNAIDLASSEGDLARTTKDRRAAQLRILDLSFQQEKLALDAIVASSTSTDAEKQIAQARLAILNKLKAGETKKVEQNTLSPGQAWLDAIPKTAGEINENMEQIAVDGLDSLKGGLLEAIKGVGSLGDAFGAMTGKVIDGLLDIALQQMLIKPLGSLLFGGTEGGGGGLFGSLVGGLTKLVGGGAAPLGGKANGGMGNAGRWLVGEHGPEVVDVGGPFNVVPNSKLNGVRGNGAPSINVSFGSITSNDPDAVKAMAHQAIAEAAPMLVKQASDHTMGRLQRPRM</sequence>
<dbReference type="Proteomes" id="UP000527143">
    <property type="component" value="Unassembled WGS sequence"/>
</dbReference>
<dbReference type="RefSeq" id="WP_184084132.1">
    <property type="nucleotide sequence ID" value="NZ_JACIJF010000001.1"/>
</dbReference>
<evidence type="ECO:0000313" key="2">
    <source>
        <dbReference type="EMBL" id="MBB5709443.1"/>
    </source>
</evidence>
<evidence type="ECO:0000256" key="1">
    <source>
        <dbReference type="SAM" id="MobiDB-lite"/>
    </source>
</evidence>
<keyword evidence="3" id="KW-1185">Reference proteome</keyword>
<feature type="compositionally biased region" description="Basic and acidic residues" evidence="1">
    <location>
        <begin position="148"/>
        <end position="163"/>
    </location>
</feature>
<protein>
    <submittedName>
        <fullName evidence="2">Uncharacterized protein</fullName>
    </submittedName>
</protein>
<proteinExistence type="predicted"/>
<name>A0A840YPJ7_9SPHN</name>